<evidence type="ECO:0000313" key="3">
    <source>
        <dbReference type="EMBL" id="KAK5109416.1"/>
    </source>
</evidence>
<feature type="compositionally biased region" description="Polar residues" evidence="1">
    <location>
        <begin position="300"/>
        <end position="310"/>
    </location>
</feature>
<protein>
    <recommendedName>
        <fullName evidence="2">DUF7357 domain-containing protein</fullName>
    </recommendedName>
</protein>
<dbReference type="Proteomes" id="UP001310890">
    <property type="component" value="Unassembled WGS sequence"/>
</dbReference>
<feature type="compositionally biased region" description="Basic residues" evidence="1">
    <location>
        <begin position="337"/>
        <end position="349"/>
    </location>
</feature>
<evidence type="ECO:0000256" key="1">
    <source>
        <dbReference type="SAM" id="MobiDB-lite"/>
    </source>
</evidence>
<evidence type="ECO:0000259" key="2">
    <source>
        <dbReference type="Pfam" id="PF24054"/>
    </source>
</evidence>
<feature type="compositionally biased region" description="Acidic residues" evidence="1">
    <location>
        <begin position="231"/>
        <end position="246"/>
    </location>
</feature>
<name>A0AAN7YE22_9PEZI</name>
<feature type="region of interest" description="Disordered" evidence="1">
    <location>
        <begin position="228"/>
        <end position="385"/>
    </location>
</feature>
<dbReference type="EMBL" id="JAVRRL010000065">
    <property type="protein sequence ID" value="KAK5109416.1"/>
    <property type="molecule type" value="Genomic_DNA"/>
</dbReference>
<accession>A0AAN7YE22</accession>
<reference evidence="3" key="1">
    <citation type="submission" date="2023-08" db="EMBL/GenBank/DDBJ databases">
        <title>Black Yeasts Isolated from many extreme environments.</title>
        <authorList>
            <person name="Coleine C."/>
            <person name="Stajich J.E."/>
            <person name="Selbmann L."/>
        </authorList>
    </citation>
    <scope>NUCLEOTIDE SEQUENCE</scope>
    <source>
        <strain evidence="3">CCFEE 5401</strain>
    </source>
</reference>
<feature type="compositionally biased region" description="Basic and acidic residues" evidence="1">
    <location>
        <begin position="350"/>
        <end position="378"/>
    </location>
</feature>
<feature type="compositionally biased region" description="Basic and acidic residues" evidence="1">
    <location>
        <begin position="578"/>
        <end position="594"/>
    </location>
</feature>
<sequence length="894" mass="98650">MPALRLRLRIQRNELPTVSTLWPVLDTHLKHTISQLLEAVNRIFPLESDTWGFEHYIVAVTDFECLHYHEIGAVFKDEDEVVIRPLLYAETRARTLLGRNQITSDGRHLVDGVPFGRPALRGVARPNVRIPALKRKRDLEGRELEEMEPEGIEQKKQDALIMRALKYLVESDEEGSDTGSGQDLEDAEAEKVDQGKQDDFLMAAFKNLMEGNGKNPDATSGTGMALVRTESDDDDDDEGDDGDFMIEDSKRGSTDGSSGVSDSDSSSKDDTRDENDESSGSSSTSDSDSDDSSTSEASWQGINGASTNSPERAAASKTVLGSRMQLDASGTTTHATSTRHPRTASYKRKSPSDEHETNTAADIVKKARIDGAPREGKPGTKLRNQRKRIAKHLQHLKATGVLQPDANFRAYAEWKQNRLRGAADAQPTQDELAANQLRTEVEVAAETSHSTFTNENSSELVKTSGMIQSKLSKHADIEEKRKHLLEAISAGGVDIGDKTMLPEDEEAPEVQSSKPVMSTTNGTKDLVEVKEPTAANQKLGETKATDMVPASVARRSKLDVASTQRLLYGSLGIRAPKTREERDALQKKLAETTRQRGPPSGDITSAKKAEAEGTLAEQQAAELDEMAWLSKIELSAVECCEEGVTLSTPPFPFYQRWDPQQRKKKAKGRAAQAYSEPNKRRKKGVQANGTLVEMYDKYNVAGGGDALDYDDAEEVEDDDDDYWEEGALLDEDLLESESVPAAIAKREVADEEVDDGFPPLPADISTLQPVCEGDALTGDFVVYTELVCSAATSWEPKMLTRTAKLIDNPGTVQDENDNKWLIQLANRDLAVKEYDREGKRVYRKFEMEDLSEDEDEEGEIGKDIPMEEFVRWADLGDVRLLLRPTAVETVVLAT</sequence>
<dbReference type="Pfam" id="PF24054">
    <property type="entry name" value="DUF7357"/>
    <property type="match status" value="1"/>
</dbReference>
<proteinExistence type="predicted"/>
<evidence type="ECO:0000313" key="4">
    <source>
        <dbReference type="Proteomes" id="UP001310890"/>
    </source>
</evidence>
<organism evidence="3 4">
    <name type="scientific">Meristemomyces frigidus</name>
    <dbReference type="NCBI Taxonomy" id="1508187"/>
    <lineage>
        <taxon>Eukaryota</taxon>
        <taxon>Fungi</taxon>
        <taxon>Dikarya</taxon>
        <taxon>Ascomycota</taxon>
        <taxon>Pezizomycotina</taxon>
        <taxon>Dothideomycetes</taxon>
        <taxon>Dothideomycetidae</taxon>
        <taxon>Mycosphaerellales</taxon>
        <taxon>Teratosphaeriaceae</taxon>
        <taxon>Meristemomyces</taxon>
    </lineage>
</organism>
<dbReference type="InterPro" id="IPR055781">
    <property type="entry name" value="DUF7357"/>
</dbReference>
<feature type="domain" description="DUF7357" evidence="2">
    <location>
        <begin position="4"/>
        <end position="132"/>
    </location>
</feature>
<dbReference type="AlphaFoldDB" id="A0AAN7YE22"/>
<gene>
    <name evidence="3" type="ORF">LTR62_007082</name>
</gene>
<comment type="caution">
    <text evidence="3">The sequence shown here is derived from an EMBL/GenBank/DDBJ whole genome shotgun (WGS) entry which is preliminary data.</text>
</comment>
<feature type="compositionally biased region" description="Low complexity" evidence="1">
    <location>
        <begin position="254"/>
        <end position="264"/>
    </location>
</feature>
<feature type="region of interest" description="Disordered" evidence="1">
    <location>
        <begin position="578"/>
        <end position="614"/>
    </location>
</feature>
<feature type="region of interest" description="Disordered" evidence="1">
    <location>
        <begin position="171"/>
        <end position="193"/>
    </location>
</feature>